<keyword evidence="3 5" id="KW-0808">Transferase</keyword>
<dbReference type="GO" id="GO:0005737">
    <property type="term" value="C:cytoplasm"/>
    <property type="evidence" value="ECO:0007669"/>
    <property type="project" value="UniProtKB-SubCell"/>
</dbReference>
<dbReference type="InterPro" id="IPR000182">
    <property type="entry name" value="GNAT_dom"/>
</dbReference>
<dbReference type="EC" id="2.3.1.266" evidence="5 6"/>
<keyword evidence="9" id="KW-1185">Reference proteome</keyword>
<dbReference type="PANTHER" id="PTHR43420:SF44">
    <property type="entry name" value="ACETYLTRANSFERASE YPEA"/>
    <property type="match status" value="1"/>
</dbReference>
<sequence length="151" mass="16642">MNAAVSDFSPMTDRDLDWVVDHEAALHAFPWSRGNFADSLAAGHGAWVMRVGGSPVAYAVMLVVLDEAHLLNISVAREFQGARLGTALLRHLFAEARRCGASQFFLEVRPSNSAALALYRSHGFQPIGRRKGYYALREGGREDAIVMRLEL</sequence>
<dbReference type="EMBL" id="CR555306">
    <property type="protein sequence ID" value="CAI09833.1"/>
    <property type="molecule type" value="Genomic_DNA"/>
</dbReference>
<dbReference type="GO" id="GO:0008999">
    <property type="term" value="F:protein-N-terminal-alanine acetyltransferase activity"/>
    <property type="evidence" value="ECO:0007669"/>
    <property type="project" value="UniProtKB-UniRule"/>
</dbReference>
<organism evidence="8 9">
    <name type="scientific">Aromatoleum aromaticum (strain DSM 19018 / LMG 30748 / EbN1)</name>
    <name type="common">Azoarcus sp. (strain EbN1)</name>
    <dbReference type="NCBI Taxonomy" id="76114"/>
    <lineage>
        <taxon>Bacteria</taxon>
        <taxon>Pseudomonadati</taxon>
        <taxon>Pseudomonadota</taxon>
        <taxon>Betaproteobacteria</taxon>
        <taxon>Rhodocyclales</taxon>
        <taxon>Rhodocyclaceae</taxon>
        <taxon>Aromatoleum</taxon>
    </lineage>
</organism>
<dbReference type="CDD" id="cd04301">
    <property type="entry name" value="NAT_SF"/>
    <property type="match status" value="1"/>
</dbReference>
<feature type="binding site" evidence="5">
    <location>
        <position position="112"/>
    </location>
    <ligand>
        <name>acetyl-CoA</name>
        <dbReference type="ChEBI" id="CHEBI:57288"/>
    </ligand>
</feature>
<dbReference type="Gene3D" id="3.40.630.30">
    <property type="match status" value="1"/>
</dbReference>
<comment type="caution">
    <text evidence="5">Lacks conserved residue(s) required for the propagation of feature annotation.</text>
</comment>
<keyword evidence="2 5" id="KW-0963">Cytoplasm</keyword>
<feature type="domain" description="N-acetyltransferase" evidence="7">
    <location>
        <begin position="6"/>
        <end position="151"/>
    </location>
</feature>
<dbReference type="InterPro" id="IPR050680">
    <property type="entry name" value="YpeA/RimI_acetyltransf"/>
</dbReference>
<dbReference type="KEGG" id="eba:ebA6491"/>
<dbReference type="STRING" id="76114.ebA6491"/>
<dbReference type="InterPro" id="IPR043690">
    <property type="entry name" value="RimI"/>
</dbReference>
<dbReference type="InterPro" id="IPR016181">
    <property type="entry name" value="Acyl_CoA_acyltransferase"/>
</dbReference>
<comment type="function">
    <text evidence="5 6">Acetylates the N-terminal alanine of ribosomal protein bS18.</text>
</comment>
<dbReference type="InterPro" id="IPR006464">
    <property type="entry name" value="AcTrfase_RimI/Ard1"/>
</dbReference>
<dbReference type="SUPFAM" id="SSF55729">
    <property type="entry name" value="Acyl-CoA N-acyltransferases (Nat)"/>
    <property type="match status" value="1"/>
</dbReference>
<dbReference type="HAMAP" id="MF_02210">
    <property type="entry name" value="RimI"/>
    <property type="match status" value="1"/>
</dbReference>
<evidence type="ECO:0000256" key="2">
    <source>
        <dbReference type="ARBA" id="ARBA00022490"/>
    </source>
</evidence>
<comment type="subcellular location">
    <subcellularLocation>
        <location evidence="5 6">Cytoplasm</location>
    </subcellularLocation>
</comment>
<dbReference type="NCBIfam" id="TIGR01575">
    <property type="entry name" value="rimI"/>
    <property type="match status" value="1"/>
</dbReference>
<evidence type="ECO:0000259" key="7">
    <source>
        <dbReference type="PROSITE" id="PS51186"/>
    </source>
</evidence>
<dbReference type="PROSITE" id="PS51186">
    <property type="entry name" value="GNAT"/>
    <property type="match status" value="1"/>
</dbReference>
<dbReference type="HOGENOM" id="CLU_013985_23_2_4"/>
<feature type="active site" description="Proton acceptor" evidence="5">
    <location>
        <position position="107"/>
    </location>
</feature>
<dbReference type="PANTHER" id="PTHR43420">
    <property type="entry name" value="ACETYLTRANSFERASE"/>
    <property type="match status" value="1"/>
</dbReference>
<comment type="catalytic activity">
    <reaction evidence="5 6">
        <text>N-terminal L-alanyl-[ribosomal protein bS18] + acetyl-CoA = N-terminal N(alpha)-acetyl-L-alanyl-[ribosomal protein bS18] + CoA + H(+)</text>
        <dbReference type="Rhea" id="RHEA:43756"/>
        <dbReference type="Rhea" id="RHEA-COMP:10676"/>
        <dbReference type="Rhea" id="RHEA-COMP:10677"/>
        <dbReference type="ChEBI" id="CHEBI:15378"/>
        <dbReference type="ChEBI" id="CHEBI:57287"/>
        <dbReference type="ChEBI" id="CHEBI:57288"/>
        <dbReference type="ChEBI" id="CHEBI:64718"/>
        <dbReference type="ChEBI" id="CHEBI:83683"/>
        <dbReference type="EC" id="2.3.1.266"/>
    </reaction>
</comment>
<dbReference type="AlphaFoldDB" id="Q5NYN1"/>
<name>Q5NYN1_AROAE</name>
<proteinExistence type="inferred from homology"/>
<comment type="similarity">
    <text evidence="1 5 6">Belongs to the acetyltransferase family. RimI subfamily.</text>
</comment>
<dbReference type="Proteomes" id="UP000006552">
    <property type="component" value="Chromosome"/>
</dbReference>
<protein>
    <recommendedName>
        <fullName evidence="5 6">[Ribosomal protein bS18]-alanine N-acetyltransferase</fullName>
        <ecNumber evidence="5 6">2.3.1.266</ecNumber>
    </recommendedName>
</protein>
<evidence type="ECO:0000256" key="4">
    <source>
        <dbReference type="ARBA" id="ARBA00023315"/>
    </source>
</evidence>
<gene>
    <name evidence="5" type="primary">rimI</name>
    <name evidence="8" type="ORF">ebA6491</name>
</gene>
<evidence type="ECO:0000256" key="5">
    <source>
        <dbReference type="HAMAP-Rule" id="MF_02210"/>
    </source>
</evidence>
<feature type="active site" description="Proton donor" evidence="5">
    <location>
        <position position="119"/>
    </location>
</feature>
<reference evidence="8 9" key="1">
    <citation type="journal article" date="2005" name="Arch. Microbiol.">
        <title>The genome sequence of an anaerobic aromatic-degrading denitrifying bacterium, strain EbN1.</title>
        <authorList>
            <person name="Rabus R."/>
            <person name="Kube M."/>
            <person name="Heider J."/>
            <person name="Beck A."/>
            <person name="Heitmann K."/>
            <person name="Widdel F."/>
            <person name="Reinhardt R."/>
        </authorList>
    </citation>
    <scope>NUCLEOTIDE SEQUENCE [LARGE SCALE GENOMIC DNA]</scope>
    <source>
        <strain evidence="8 9">EbN1</strain>
    </source>
</reference>
<evidence type="ECO:0000256" key="1">
    <source>
        <dbReference type="ARBA" id="ARBA00005395"/>
    </source>
</evidence>
<dbReference type="eggNOG" id="COG0456">
    <property type="taxonomic scope" value="Bacteria"/>
</dbReference>
<evidence type="ECO:0000256" key="3">
    <source>
        <dbReference type="ARBA" id="ARBA00022679"/>
    </source>
</evidence>
<evidence type="ECO:0000313" key="9">
    <source>
        <dbReference type="Proteomes" id="UP000006552"/>
    </source>
</evidence>
<accession>Q5NYN1</accession>
<dbReference type="Pfam" id="PF00583">
    <property type="entry name" value="Acetyltransf_1"/>
    <property type="match status" value="1"/>
</dbReference>
<evidence type="ECO:0000256" key="6">
    <source>
        <dbReference type="RuleBase" id="RU363094"/>
    </source>
</evidence>
<evidence type="ECO:0000313" key="8">
    <source>
        <dbReference type="EMBL" id="CAI09833.1"/>
    </source>
</evidence>
<keyword evidence="4 5" id="KW-0012">Acyltransferase</keyword>
<dbReference type="RefSeq" id="WP_011239486.1">
    <property type="nucleotide sequence ID" value="NC_006513.1"/>
</dbReference>